<feature type="transmembrane region" description="Helical" evidence="1">
    <location>
        <begin position="7"/>
        <end position="27"/>
    </location>
</feature>
<dbReference type="GeneID" id="81126104"/>
<dbReference type="RefSeq" id="WP_284031232.1">
    <property type="nucleotide sequence ID" value="NZ_CP126154.1"/>
</dbReference>
<evidence type="ECO:0000256" key="1">
    <source>
        <dbReference type="SAM" id="Phobius"/>
    </source>
</evidence>
<keyword evidence="1" id="KW-0472">Membrane</keyword>
<keyword evidence="3" id="KW-1185">Reference proteome</keyword>
<accession>A0ABD5WDX9</accession>
<evidence type="ECO:0000313" key="2">
    <source>
        <dbReference type="EMBL" id="MFC7071336.1"/>
    </source>
</evidence>
<keyword evidence="1" id="KW-0812">Transmembrane</keyword>
<organism evidence="2 3">
    <name type="scientific">Halobaculum lipolyticum</name>
    <dbReference type="NCBI Taxonomy" id="3032001"/>
    <lineage>
        <taxon>Archaea</taxon>
        <taxon>Methanobacteriati</taxon>
        <taxon>Methanobacteriota</taxon>
        <taxon>Stenosarchaea group</taxon>
        <taxon>Halobacteria</taxon>
        <taxon>Halobacteriales</taxon>
        <taxon>Haloferacaceae</taxon>
        <taxon>Halobaculum</taxon>
    </lineage>
</organism>
<feature type="transmembrane region" description="Helical" evidence="1">
    <location>
        <begin position="39"/>
        <end position="58"/>
    </location>
</feature>
<keyword evidence="1" id="KW-1133">Transmembrane helix</keyword>
<proteinExistence type="predicted"/>
<protein>
    <submittedName>
        <fullName evidence="2">Uncharacterized protein</fullName>
    </submittedName>
</protein>
<reference evidence="2 3" key="1">
    <citation type="journal article" date="2019" name="Int. J. Syst. Evol. Microbiol.">
        <title>The Global Catalogue of Microorganisms (GCM) 10K type strain sequencing project: providing services to taxonomists for standard genome sequencing and annotation.</title>
        <authorList>
            <consortium name="The Broad Institute Genomics Platform"/>
            <consortium name="The Broad Institute Genome Sequencing Center for Infectious Disease"/>
            <person name="Wu L."/>
            <person name="Ma J."/>
        </authorList>
    </citation>
    <scope>NUCLEOTIDE SEQUENCE [LARGE SCALE GENOMIC DNA]</scope>
    <source>
        <strain evidence="2 3">DT31</strain>
    </source>
</reference>
<dbReference type="EMBL" id="JBHTAH010000022">
    <property type="protein sequence ID" value="MFC7071336.1"/>
    <property type="molecule type" value="Genomic_DNA"/>
</dbReference>
<dbReference type="Proteomes" id="UP001596461">
    <property type="component" value="Unassembled WGS sequence"/>
</dbReference>
<sequence>MDRGATGGGLTLLVGVVVVALAGYVLPATGDAGATSLDVAAVAGVTTAFVGMATLAAASRDDGDE</sequence>
<evidence type="ECO:0000313" key="3">
    <source>
        <dbReference type="Proteomes" id="UP001596461"/>
    </source>
</evidence>
<comment type="caution">
    <text evidence="2">The sequence shown here is derived from an EMBL/GenBank/DDBJ whole genome shotgun (WGS) entry which is preliminary data.</text>
</comment>
<dbReference type="AlphaFoldDB" id="A0ABD5WDX9"/>
<gene>
    <name evidence="2" type="ORF">ACFQL9_16950</name>
</gene>
<name>A0ABD5WDX9_9EURY</name>